<reference evidence="1 2" key="1">
    <citation type="journal article" date="2009" name="Int. J. Syst. Evol. Microbiol.">
        <title>Transfer of Teichococcus ludipueritiae and Muricoccus roseus to the genus Roseomonas, as Roseomonas ludipueritiae comb. nov. and Roseomonas rosea comb. nov., respectively, and emended description of the genus Roseomonas.</title>
        <authorList>
            <person name="Sanchez-Porro C."/>
            <person name="Gallego V."/>
            <person name="Busse H.J."/>
            <person name="Kampfer P."/>
            <person name="Ventosa A."/>
        </authorList>
    </citation>
    <scope>NUCLEOTIDE SEQUENCE [LARGE SCALE GENOMIC DNA]</scope>
    <source>
        <strain evidence="1 2">DSM 14915</strain>
    </source>
</reference>
<dbReference type="Proteomes" id="UP000603940">
    <property type="component" value="Unassembled WGS sequence"/>
</dbReference>
<comment type="caution">
    <text evidence="1">The sequence shown here is derived from an EMBL/GenBank/DDBJ whole genome shotgun (WGS) entry which is preliminary data.</text>
</comment>
<keyword evidence="2" id="KW-1185">Reference proteome</keyword>
<gene>
    <name evidence="1" type="ORF">IBL25_07465</name>
</gene>
<evidence type="ECO:0000313" key="2">
    <source>
        <dbReference type="Proteomes" id="UP000603940"/>
    </source>
</evidence>
<dbReference type="RefSeq" id="WP_187777925.1">
    <property type="nucleotide sequence ID" value="NZ_JACTUZ010000019.1"/>
</dbReference>
<organism evidence="1 2">
    <name type="scientific">Pseudoroseomonas ludipueritiae</name>
    <dbReference type="NCBI Taxonomy" id="198093"/>
    <lineage>
        <taxon>Bacteria</taxon>
        <taxon>Pseudomonadati</taxon>
        <taxon>Pseudomonadota</taxon>
        <taxon>Alphaproteobacteria</taxon>
        <taxon>Acetobacterales</taxon>
        <taxon>Acetobacteraceae</taxon>
        <taxon>Pseudoroseomonas</taxon>
    </lineage>
</organism>
<sequence>MANVNVPYSWVVSVVQLGLEREFPALSDSETLQMARDKVARMAEVAQRPPKPDLHHFKPNRKYPWYCAHCGYAPHEPLKHIQPKAEEA</sequence>
<evidence type="ECO:0000313" key="1">
    <source>
        <dbReference type="EMBL" id="MBC9176781.1"/>
    </source>
</evidence>
<proteinExistence type="predicted"/>
<name>A0ABR7R4Y2_9PROT</name>
<accession>A0ABR7R4Y2</accession>
<protein>
    <submittedName>
        <fullName evidence="1">Uncharacterized protein</fullName>
    </submittedName>
</protein>
<dbReference type="EMBL" id="JACTUZ010000019">
    <property type="protein sequence ID" value="MBC9176781.1"/>
    <property type="molecule type" value="Genomic_DNA"/>
</dbReference>